<name>A0A5N6KYK6_9ROSI</name>
<dbReference type="Proteomes" id="UP000327013">
    <property type="component" value="Unassembled WGS sequence"/>
</dbReference>
<feature type="region of interest" description="Disordered" evidence="10">
    <location>
        <begin position="135"/>
        <end position="167"/>
    </location>
</feature>
<dbReference type="AlphaFoldDB" id="A0A5N6KYK6"/>
<feature type="domain" description="Rrn7/TAF1B C-terminal cyclin" evidence="13">
    <location>
        <begin position="247"/>
        <end position="427"/>
    </location>
</feature>
<keyword evidence="9" id="KW-0539">Nucleus</keyword>
<keyword evidence="5" id="KW-0862">Zinc</keyword>
<organism evidence="14 15">
    <name type="scientific">Carpinus fangiana</name>
    <dbReference type="NCBI Taxonomy" id="176857"/>
    <lineage>
        <taxon>Eukaryota</taxon>
        <taxon>Viridiplantae</taxon>
        <taxon>Streptophyta</taxon>
        <taxon>Embryophyta</taxon>
        <taxon>Tracheophyta</taxon>
        <taxon>Spermatophyta</taxon>
        <taxon>Magnoliopsida</taxon>
        <taxon>eudicotyledons</taxon>
        <taxon>Gunneridae</taxon>
        <taxon>Pentapetalae</taxon>
        <taxon>rosids</taxon>
        <taxon>fabids</taxon>
        <taxon>Fagales</taxon>
        <taxon>Betulaceae</taxon>
        <taxon>Carpinus</taxon>
    </lineage>
</organism>
<keyword evidence="7" id="KW-0238">DNA-binding</keyword>
<dbReference type="InterPro" id="IPR033599">
    <property type="entry name" value="TAF1B/Rrn7"/>
</dbReference>
<dbReference type="PANTHER" id="PTHR31576:SF2">
    <property type="entry name" value="TATA BOX-BINDING PROTEIN-ASSOCIATED FACTOR RNA POLYMERASE I SUBUNIT B"/>
    <property type="match status" value="1"/>
</dbReference>
<evidence type="ECO:0000256" key="5">
    <source>
        <dbReference type="ARBA" id="ARBA00022833"/>
    </source>
</evidence>
<evidence type="ECO:0000313" key="15">
    <source>
        <dbReference type="Proteomes" id="UP000327013"/>
    </source>
</evidence>
<feature type="domain" description="RRN7-type" evidence="11">
    <location>
        <begin position="5"/>
        <end position="38"/>
    </location>
</feature>
<dbReference type="Pfam" id="PF20644">
    <property type="entry name" value="Rrn7_cyclin_N"/>
    <property type="match status" value="1"/>
</dbReference>
<dbReference type="PANTHER" id="PTHR31576">
    <property type="entry name" value="TATA BOX-BINDING PROTEIN-ASSOCIATED FACTOR RNA POLYMERASE I SUBUNIT B"/>
    <property type="match status" value="1"/>
</dbReference>
<gene>
    <name evidence="14" type="ORF">FH972_023755</name>
</gene>
<comment type="subcellular location">
    <subcellularLocation>
        <location evidence="1">Nucleus</location>
        <location evidence="1">Nucleolus</location>
    </subcellularLocation>
</comment>
<feature type="region of interest" description="Disordered" evidence="10">
    <location>
        <begin position="577"/>
        <end position="605"/>
    </location>
</feature>
<dbReference type="GO" id="GO:0001164">
    <property type="term" value="F:RNA polymerase I core promoter sequence-specific DNA binding"/>
    <property type="evidence" value="ECO:0007669"/>
    <property type="project" value="InterPro"/>
</dbReference>
<feature type="compositionally biased region" description="Low complexity" evidence="10">
    <location>
        <begin position="136"/>
        <end position="158"/>
    </location>
</feature>
<dbReference type="InterPro" id="IPR048540">
    <property type="entry name" value="Rrn7_cyclin_N"/>
</dbReference>
<evidence type="ECO:0000256" key="3">
    <source>
        <dbReference type="ARBA" id="ARBA00022723"/>
    </source>
</evidence>
<evidence type="ECO:0000256" key="7">
    <source>
        <dbReference type="ARBA" id="ARBA00023125"/>
    </source>
</evidence>
<evidence type="ECO:0000256" key="4">
    <source>
        <dbReference type="ARBA" id="ARBA00022771"/>
    </source>
</evidence>
<evidence type="ECO:0000259" key="12">
    <source>
        <dbReference type="Pfam" id="PF20644"/>
    </source>
</evidence>
<keyword evidence="6" id="KW-0805">Transcription regulation</keyword>
<evidence type="ECO:0000313" key="14">
    <source>
        <dbReference type="EMBL" id="KAB8349740.1"/>
    </source>
</evidence>
<sequence length="605" mass="68446">MSRQWTYGPRCGIDNCRSRKYAIGDDGFKYCSRGHQAEDQLIGDDDEWMGTAAKKTKLSTDDEAEKPPKYVQGREAIELFLQCYQLVLRKQVWWLVRERGFPPELESVTKDFWALKLQMLKHLLRDPDQAMRLFTSRSSSRASSRASSQPYSTSGSSDYDSDLNEAQSHLRSKHRRARALPRLIDSLGIIYVAALLLRLPVSIGDIRAWSLDPTFPYLRPIDVIPRAMIQTLPPTMLKTFEARSGSPDPGRIHTITIDIAASYAAAFTMDIPQISYALLLFKLVTSLGLPLDVFPFTHHLAQVLDLKHKMPDLQQNRVSLHMHPEVQLISLMCISVKLLYPFGSSPTSADLATFRYPRTNQEPASLSLTWDTWNNKQKDFVSVESSSAESGLIHTHNSQMLAVTEADVLRMTPSEMDVYMAWFRRTWLSHGDVSKDPDVTETSDFLKALWGMFPVEGDTATTMESPVERGSQKASKFTHTEGYSQGKMTQQFISAVQACLEPVPPRSDDEQSLVLRPGSKYVHYRKVQDIPEVGKPFFYAVARMAGLNVEQLVQAVFSIEMKIQKWTAAQRRTETMHEQSGDAQGEVGITSEPIYDPMSLEDENF</sequence>
<evidence type="ECO:0000256" key="9">
    <source>
        <dbReference type="ARBA" id="ARBA00023242"/>
    </source>
</evidence>
<dbReference type="InterPro" id="IPR048538">
    <property type="entry name" value="Rrn7_cyclin_C"/>
</dbReference>
<evidence type="ECO:0000256" key="10">
    <source>
        <dbReference type="SAM" id="MobiDB-lite"/>
    </source>
</evidence>
<evidence type="ECO:0000256" key="6">
    <source>
        <dbReference type="ARBA" id="ARBA00023015"/>
    </source>
</evidence>
<feature type="domain" description="Rrn7/TAF1B N-terminal cyclin" evidence="12">
    <location>
        <begin position="84"/>
        <end position="226"/>
    </location>
</feature>
<accession>A0A5N6KYK6</accession>
<dbReference type="Pfam" id="PF20645">
    <property type="entry name" value="Rrn7_cyclin_C"/>
    <property type="match status" value="1"/>
</dbReference>
<comment type="caution">
    <text evidence="14">The sequence shown here is derived from an EMBL/GenBank/DDBJ whole genome shotgun (WGS) entry which is preliminary data.</text>
</comment>
<reference evidence="14 15" key="1">
    <citation type="submission" date="2019-06" db="EMBL/GenBank/DDBJ databases">
        <title>A chromosomal-level reference genome of Carpinus fangiana (Coryloideae, Betulaceae).</title>
        <authorList>
            <person name="Yang X."/>
            <person name="Wang Z."/>
            <person name="Zhang L."/>
            <person name="Hao G."/>
            <person name="Liu J."/>
            <person name="Yang Y."/>
        </authorList>
    </citation>
    <scope>NUCLEOTIDE SEQUENCE [LARGE SCALE GENOMIC DNA]</scope>
    <source>
        <strain evidence="14">Cfa_2016G</strain>
        <tissue evidence="14">Leaf</tissue>
    </source>
</reference>
<dbReference type="GO" id="GO:0070860">
    <property type="term" value="C:RNA polymerase I core factor complex"/>
    <property type="evidence" value="ECO:0007669"/>
    <property type="project" value="InterPro"/>
</dbReference>
<dbReference type="OrthoDB" id="428577at2759"/>
<keyword evidence="3" id="KW-0479">Metal-binding</keyword>
<proteinExistence type="inferred from homology"/>
<evidence type="ECO:0000256" key="8">
    <source>
        <dbReference type="ARBA" id="ARBA00023163"/>
    </source>
</evidence>
<keyword evidence="4" id="KW-0863">Zinc-finger</keyword>
<keyword evidence="8" id="KW-0804">Transcription</keyword>
<evidence type="ECO:0000256" key="2">
    <source>
        <dbReference type="ARBA" id="ARBA00006899"/>
    </source>
</evidence>
<dbReference type="Pfam" id="PF11781">
    <property type="entry name" value="Zn_ribbon_RRN7"/>
    <property type="match status" value="1"/>
</dbReference>
<dbReference type="InterPro" id="IPR021752">
    <property type="entry name" value="TF_Rrn7_Zf"/>
</dbReference>
<keyword evidence="15" id="KW-1185">Reference proteome</keyword>
<dbReference type="GO" id="GO:0008270">
    <property type="term" value="F:zinc ion binding"/>
    <property type="evidence" value="ECO:0007669"/>
    <property type="project" value="UniProtKB-KW"/>
</dbReference>
<comment type="similarity">
    <text evidence="2">Belongs to the RRN7/TAF1B family.</text>
</comment>
<dbReference type="GO" id="GO:0042790">
    <property type="term" value="P:nucleolar large rRNA transcription by RNA polymerase I"/>
    <property type="evidence" value="ECO:0007669"/>
    <property type="project" value="TreeGrafter"/>
</dbReference>
<protein>
    <submittedName>
        <fullName evidence="14">Uncharacterized protein</fullName>
    </submittedName>
</protein>
<evidence type="ECO:0000259" key="13">
    <source>
        <dbReference type="Pfam" id="PF20645"/>
    </source>
</evidence>
<evidence type="ECO:0000256" key="1">
    <source>
        <dbReference type="ARBA" id="ARBA00004604"/>
    </source>
</evidence>
<dbReference type="EMBL" id="VIBQ01000014">
    <property type="protein sequence ID" value="KAB8349740.1"/>
    <property type="molecule type" value="Genomic_DNA"/>
</dbReference>
<evidence type="ECO:0000259" key="11">
    <source>
        <dbReference type="Pfam" id="PF11781"/>
    </source>
</evidence>